<dbReference type="GO" id="GO:0051536">
    <property type="term" value="F:iron-sulfur cluster binding"/>
    <property type="evidence" value="ECO:0007669"/>
    <property type="project" value="InterPro"/>
</dbReference>
<dbReference type="SUPFAM" id="SSF54292">
    <property type="entry name" value="2Fe-2S ferredoxin-like"/>
    <property type="match status" value="1"/>
</dbReference>
<evidence type="ECO:0000313" key="2">
    <source>
        <dbReference type="EMBL" id="OPA81429.1"/>
    </source>
</evidence>
<dbReference type="AlphaFoldDB" id="A0A1T2XNH3"/>
<feature type="domain" description="2Fe-2S ferredoxin-type" evidence="1">
    <location>
        <begin position="3"/>
        <end position="99"/>
    </location>
</feature>
<evidence type="ECO:0000259" key="1">
    <source>
        <dbReference type="PROSITE" id="PS51085"/>
    </source>
</evidence>
<name>A0A1T2XNH3_9BACL</name>
<proteinExistence type="predicted"/>
<evidence type="ECO:0000313" key="3">
    <source>
        <dbReference type="Proteomes" id="UP000190188"/>
    </source>
</evidence>
<dbReference type="InterPro" id="IPR001041">
    <property type="entry name" value="2Fe-2S_ferredoxin-type"/>
</dbReference>
<organism evidence="2 3">
    <name type="scientific">Paenibacillus selenitireducens</name>
    <dbReference type="NCBI Taxonomy" id="1324314"/>
    <lineage>
        <taxon>Bacteria</taxon>
        <taxon>Bacillati</taxon>
        <taxon>Bacillota</taxon>
        <taxon>Bacilli</taxon>
        <taxon>Bacillales</taxon>
        <taxon>Paenibacillaceae</taxon>
        <taxon>Paenibacillus</taxon>
    </lineage>
</organism>
<dbReference type="EMBL" id="MSZX01000001">
    <property type="protein sequence ID" value="OPA81429.1"/>
    <property type="molecule type" value="Genomic_DNA"/>
</dbReference>
<keyword evidence="3" id="KW-1185">Reference proteome</keyword>
<dbReference type="STRING" id="1324314.BVG16_03720"/>
<dbReference type="Gene3D" id="3.10.20.30">
    <property type="match status" value="1"/>
</dbReference>
<sequence length="100" mass="11053">MGQSIQLKGRTIAKEVEIELGKSILDMAVKHGVDWGFSCTRGTCARCRCFIESGAEFLEAPTDAEYNRLDEEEIEAGYRLGCQAIVKVEGSVVAINKTYF</sequence>
<dbReference type="InterPro" id="IPR012675">
    <property type="entry name" value="Beta-grasp_dom_sf"/>
</dbReference>
<dbReference type="OrthoDB" id="9807864at2"/>
<accession>A0A1T2XNH3</accession>
<reference evidence="2 3" key="1">
    <citation type="submission" date="2017-01" db="EMBL/GenBank/DDBJ databases">
        <title>Genome analysis of Paenibacillus selenitrireducens ES3-24.</title>
        <authorList>
            <person name="Xu D."/>
            <person name="Yao R."/>
            <person name="Zheng S."/>
        </authorList>
    </citation>
    <scope>NUCLEOTIDE SEQUENCE [LARGE SCALE GENOMIC DNA]</scope>
    <source>
        <strain evidence="2 3">ES3-24</strain>
    </source>
</reference>
<dbReference type="PROSITE" id="PS51085">
    <property type="entry name" value="2FE2S_FER_2"/>
    <property type="match status" value="1"/>
</dbReference>
<dbReference type="InterPro" id="IPR036010">
    <property type="entry name" value="2Fe-2S_ferredoxin-like_sf"/>
</dbReference>
<gene>
    <name evidence="2" type="ORF">BVG16_03720</name>
</gene>
<dbReference type="Proteomes" id="UP000190188">
    <property type="component" value="Unassembled WGS sequence"/>
</dbReference>
<dbReference type="RefSeq" id="WP_078497166.1">
    <property type="nucleotide sequence ID" value="NZ_MSZX01000001.1"/>
</dbReference>
<protein>
    <submittedName>
        <fullName evidence="2">Ferredoxin</fullName>
    </submittedName>
</protein>
<dbReference type="CDD" id="cd00207">
    <property type="entry name" value="fer2"/>
    <property type="match status" value="1"/>
</dbReference>
<dbReference type="Pfam" id="PF00111">
    <property type="entry name" value="Fer2"/>
    <property type="match status" value="1"/>
</dbReference>
<comment type="caution">
    <text evidence="2">The sequence shown here is derived from an EMBL/GenBank/DDBJ whole genome shotgun (WGS) entry which is preliminary data.</text>
</comment>